<dbReference type="InterPro" id="IPR053876">
    <property type="entry name" value="Phage_int_M"/>
</dbReference>
<dbReference type="InterPro" id="IPR050808">
    <property type="entry name" value="Phage_Integrase"/>
</dbReference>
<dbReference type="InterPro" id="IPR010998">
    <property type="entry name" value="Integrase_recombinase_N"/>
</dbReference>
<gene>
    <name evidence="8" type="ORF">GPA27_01805</name>
</gene>
<keyword evidence="2" id="KW-0229">DNA integration</keyword>
<dbReference type="InterPro" id="IPR038488">
    <property type="entry name" value="Integrase_DNA-bd_sf"/>
</dbReference>
<organism evidence="8 9">
    <name type="scientific">Aromatoleum toluolicum</name>
    <dbReference type="NCBI Taxonomy" id="90060"/>
    <lineage>
        <taxon>Bacteria</taxon>
        <taxon>Pseudomonadati</taxon>
        <taxon>Pseudomonadota</taxon>
        <taxon>Betaproteobacteria</taxon>
        <taxon>Rhodocyclales</taxon>
        <taxon>Rhodocyclaceae</taxon>
        <taxon>Aromatoleum</taxon>
    </lineage>
</organism>
<comment type="similarity">
    <text evidence="1">Belongs to the 'phage' integrase family.</text>
</comment>
<evidence type="ECO:0000256" key="1">
    <source>
        <dbReference type="ARBA" id="ARBA00008857"/>
    </source>
</evidence>
<dbReference type="InterPro" id="IPR025166">
    <property type="entry name" value="Integrase_DNA_bind_dom"/>
</dbReference>
<comment type="caution">
    <text evidence="8">The sequence shown here is derived from an EMBL/GenBank/DDBJ whole genome shotgun (WGS) entry which is preliminary data.</text>
</comment>
<name>A0ABX1NA18_9RHOO</name>
<dbReference type="Pfam" id="PF00589">
    <property type="entry name" value="Phage_integrase"/>
    <property type="match status" value="1"/>
</dbReference>
<dbReference type="Pfam" id="PF13356">
    <property type="entry name" value="Arm-DNA-bind_3"/>
    <property type="match status" value="1"/>
</dbReference>
<evidence type="ECO:0000256" key="3">
    <source>
        <dbReference type="ARBA" id="ARBA00023125"/>
    </source>
</evidence>
<dbReference type="Gene3D" id="1.10.443.10">
    <property type="entry name" value="Intergrase catalytic core"/>
    <property type="match status" value="1"/>
</dbReference>
<dbReference type="RefSeq" id="WP_169137214.1">
    <property type="nucleotide sequence ID" value="NZ_WTVS01000002.1"/>
</dbReference>
<evidence type="ECO:0000313" key="8">
    <source>
        <dbReference type="EMBL" id="NMF96132.1"/>
    </source>
</evidence>
<dbReference type="PROSITE" id="PS51900">
    <property type="entry name" value="CB"/>
    <property type="match status" value="1"/>
</dbReference>
<keyword evidence="4" id="KW-0233">DNA recombination</keyword>
<evidence type="ECO:0000256" key="5">
    <source>
        <dbReference type="PROSITE-ProRule" id="PRU01248"/>
    </source>
</evidence>
<dbReference type="Proteomes" id="UP000634522">
    <property type="component" value="Unassembled WGS sequence"/>
</dbReference>
<protein>
    <submittedName>
        <fullName evidence="8">Tyrosine-type recombinase/integrase</fullName>
    </submittedName>
</protein>
<dbReference type="InterPro" id="IPR002104">
    <property type="entry name" value="Integrase_catalytic"/>
</dbReference>
<dbReference type="PANTHER" id="PTHR30629">
    <property type="entry name" value="PROPHAGE INTEGRASE"/>
    <property type="match status" value="1"/>
</dbReference>
<feature type="domain" description="Core-binding (CB)" evidence="7">
    <location>
        <begin position="104"/>
        <end position="185"/>
    </location>
</feature>
<dbReference type="Gene3D" id="3.30.160.390">
    <property type="entry name" value="Integrase, DNA-binding domain"/>
    <property type="match status" value="1"/>
</dbReference>
<evidence type="ECO:0000256" key="2">
    <source>
        <dbReference type="ARBA" id="ARBA00022908"/>
    </source>
</evidence>
<dbReference type="Pfam" id="PF22022">
    <property type="entry name" value="Phage_int_M"/>
    <property type="match status" value="1"/>
</dbReference>
<dbReference type="InterPro" id="IPR013762">
    <property type="entry name" value="Integrase-like_cat_sf"/>
</dbReference>
<evidence type="ECO:0000259" key="7">
    <source>
        <dbReference type="PROSITE" id="PS51900"/>
    </source>
</evidence>
<dbReference type="InterPro" id="IPR011010">
    <property type="entry name" value="DNA_brk_join_enz"/>
</dbReference>
<dbReference type="CDD" id="cd00801">
    <property type="entry name" value="INT_P4_C"/>
    <property type="match status" value="1"/>
</dbReference>
<dbReference type="PROSITE" id="PS51898">
    <property type="entry name" value="TYR_RECOMBINASE"/>
    <property type="match status" value="1"/>
</dbReference>
<dbReference type="Gene3D" id="1.10.150.130">
    <property type="match status" value="1"/>
</dbReference>
<evidence type="ECO:0000256" key="4">
    <source>
        <dbReference type="ARBA" id="ARBA00023172"/>
    </source>
</evidence>
<keyword evidence="3 5" id="KW-0238">DNA-binding</keyword>
<evidence type="ECO:0000259" key="6">
    <source>
        <dbReference type="PROSITE" id="PS51898"/>
    </source>
</evidence>
<dbReference type="PANTHER" id="PTHR30629:SF2">
    <property type="entry name" value="PROPHAGE INTEGRASE INTS-RELATED"/>
    <property type="match status" value="1"/>
</dbReference>
<proteinExistence type="inferred from homology"/>
<dbReference type="SUPFAM" id="SSF56349">
    <property type="entry name" value="DNA breaking-rejoining enzymes"/>
    <property type="match status" value="1"/>
</dbReference>
<evidence type="ECO:0000313" key="9">
    <source>
        <dbReference type="Proteomes" id="UP000634522"/>
    </source>
</evidence>
<dbReference type="InterPro" id="IPR044068">
    <property type="entry name" value="CB"/>
</dbReference>
<feature type="domain" description="Tyr recombinase" evidence="6">
    <location>
        <begin position="216"/>
        <end position="387"/>
    </location>
</feature>
<accession>A0ABX1NA18</accession>
<reference evidence="8 9" key="1">
    <citation type="submission" date="2019-12" db="EMBL/GenBank/DDBJ databases">
        <title>Comparative genomics gives insights into the taxonomy of the Azoarcus-Aromatoleum group and reveals separate origins of nif in the plant-associated Azoarcus and non-plant-associated Aromatoleum sub-groups.</title>
        <authorList>
            <person name="Lafos M."/>
            <person name="Maluk M."/>
            <person name="Batista M."/>
            <person name="Junghare M."/>
            <person name="Carmona M."/>
            <person name="Faoro H."/>
            <person name="Cruz L.M."/>
            <person name="Battistoni F."/>
            <person name="De Souza E."/>
            <person name="Pedrosa F."/>
            <person name="Chen W.-M."/>
            <person name="Poole P.S."/>
            <person name="Dixon R.A."/>
            <person name="James E.K."/>
        </authorList>
    </citation>
    <scope>NUCLEOTIDE SEQUENCE [LARGE SCALE GENOMIC DNA]</scope>
    <source>
        <strain evidence="8 9">T</strain>
    </source>
</reference>
<keyword evidence="9" id="KW-1185">Reference proteome</keyword>
<sequence length="409" mass="44999">MGKKANELSPLSVSRLVQPGLHFVGGVAGLALQVSVSGARSWILRVSVAGKRRDMGLGGYPDVTLAMARDRARQARDQVRNGTDPIEDARARRSALLAERAAALTFDECAAAYIEAHESGWRSPKHAAQWRTTLKSYASPIIGALLVRDVQLSHVMRILEPIWSTTTETATRVRGRIEAVLDWATVRGYRSGENPARWRGHLDKLLPKPSKVAPVKNHAALEWQDMPQFMAELRKLTGAGARALEFAILTAARSGEARGARWSEIDIARGVWTIPATRMKAGKEHRVPLSPAVVDLLRAVPKFAESEYVFVGAKGCALSDMTLTAVLRRMKRKVTVHGFRSSFRDWAAESTAYPNEVAEMALAHAIGNETEAAYRRGDLFAKRARMMCDWAQYCERQATAVAEVVALHG</sequence>
<dbReference type="EMBL" id="WTVS01000002">
    <property type="protein sequence ID" value="NMF96132.1"/>
    <property type="molecule type" value="Genomic_DNA"/>
</dbReference>